<evidence type="ECO:0000256" key="1">
    <source>
        <dbReference type="ARBA" id="ARBA00022529"/>
    </source>
</evidence>
<organism evidence="3">
    <name type="scientific">Siphoviridae sp. ctL7J9</name>
    <dbReference type="NCBI Taxonomy" id="2827845"/>
    <lineage>
        <taxon>Viruses</taxon>
        <taxon>Duplodnaviria</taxon>
        <taxon>Heunggongvirae</taxon>
        <taxon>Uroviricota</taxon>
        <taxon>Caudoviricetes</taxon>
    </lineage>
</organism>
<dbReference type="GO" id="GO:0001897">
    <property type="term" value="P:symbiont-mediated cytolysis of host cell"/>
    <property type="evidence" value="ECO:0007669"/>
    <property type="project" value="UniProtKB-ARBA"/>
</dbReference>
<protein>
    <submittedName>
        <fullName evidence="3">Transcriptional regulator</fullName>
    </submittedName>
</protein>
<dbReference type="InterPro" id="IPR007921">
    <property type="entry name" value="CHAP_dom"/>
</dbReference>
<dbReference type="InterPro" id="IPR038765">
    <property type="entry name" value="Papain-like_cys_pep_sf"/>
</dbReference>
<dbReference type="EMBL" id="BK032752">
    <property type="protein sequence ID" value="DAF58428.1"/>
    <property type="molecule type" value="Genomic_DNA"/>
</dbReference>
<keyword evidence="1" id="KW-0929">Antimicrobial</keyword>
<dbReference type="Pfam" id="PF05257">
    <property type="entry name" value="CHAP"/>
    <property type="match status" value="1"/>
</dbReference>
<accession>A0A8S5T509</accession>
<sequence>MTGALNAKTRQAVLQIAEWQDGVVEMPSNSNKVKYNTAYYGREVSGSAYPWCIAFVWWVFREAGFSLYKTASCTAFVNRYRVYSPRQVVTSGFQPGDIVFFDFSGSRKKTEHVGIVVGVVGSTVLTIEGNTGTGNDANGGAVMKRRRNVGLITVGVRPGYPD</sequence>
<evidence type="ECO:0000259" key="2">
    <source>
        <dbReference type="Pfam" id="PF05257"/>
    </source>
</evidence>
<proteinExistence type="predicted"/>
<dbReference type="Gene3D" id="3.90.1720.10">
    <property type="entry name" value="endopeptidase domain like (from Nostoc punctiforme)"/>
    <property type="match status" value="1"/>
</dbReference>
<feature type="domain" description="Peptidase C51" evidence="2">
    <location>
        <begin position="46"/>
        <end position="130"/>
    </location>
</feature>
<dbReference type="SUPFAM" id="SSF54001">
    <property type="entry name" value="Cysteine proteinases"/>
    <property type="match status" value="1"/>
</dbReference>
<reference evidence="3" key="1">
    <citation type="journal article" date="2021" name="Proc. Natl. Acad. Sci. U.S.A.">
        <title>A Catalog of Tens of Thousands of Viruses from Human Metagenomes Reveals Hidden Associations with Chronic Diseases.</title>
        <authorList>
            <person name="Tisza M.J."/>
            <person name="Buck C.B."/>
        </authorList>
    </citation>
    <scope>NUCLEOTIDE SEQUENCE</scope>
    <source>
        <strain evidence="3">CtL7J9</strain>
    </source>
</reference>
<evidence type="ECO:0000313" key="3">
    <source>
        <dbReference type="EMBL" id="DAF58428.1"/>
    </source>
</evidence>
<name>A0A8S5T509_9CAUD</name>